<proteinExistence type="predicted"/>
<name>A0A2W7G577_9BACT</name>
<dbReference type="EMBL" id="QKUB01000002">
    <property type="protein sequence ID" value="PZW01417.1"/>
    <property type="molecule type" value="Genomic_DNA"/>
</dbReference>
<gene>
    <name evidence="2" type="ORF">BCF89_10239</name>
</gene>
<comment type="caution">
    <text evidence="2">The sequence shown here is derived from an EMBL/GenBank/DDBJ whole genome shotgun (WGS) entry which is preliminary data.</text>
</comment>
<keyword evidence="1" id="KW-0175">Coiled coil</keyword>
<feature type="coiled-coil region" evidence="1">
    <location>
        <begin position="17"/>
        <end position="74"/>
    </location>
</feature>
<evidence type="ECO:0000256" key="1">
    <source>
        <dbReference type="SAM" id="Coils"/>
    </source>
</evidence>
<accession>A0A2W7G577</accession>
<evidence type="ECO:0000313" key="2">
    <source>
        <dbReference type="EMBL" id="PZW01417.1"/>
    </source>
</evidence>
<dbReference type="AlphaFoldDB" id="A0A2W7G577"/>
<dbReference type="RefSeq" id="WP_277870038.1">
    <property type="nucleotide sequence ID" value="NZ_QKUB01000002.1"/>
</dbReference>
<sequence length="142" mass="17097">MAKEKFKNLLILKPVIKRLIKEEIKELKLKLNKTKDNNLNESILNEKHKENKVNEELEKEFKRKLTNFSKIKENKINSASSFKKFIVSTINNLSELDRSIFLTILFRKNLNNVTWKTFNISKSTFYRRLNFIEKIINWCLFE</sequence>
<dbReference type="Proteomes" id="UP000249646">
    <property type="component" value="Unassembled WGS sequence"/>
</dbReference>
<evidence type="ECO:0000313" key="3">
    <source>
        <dbReference type="Proteomes" id="UP000249646"/>
    </source>
</evidence>
<reference evidence="2 3" key="1">
    <citation type="submission" date="2018-06" db="EMBL/GenBank/DDBJ databases">
        <title>Genomic Encyclopedia of Archaeal and Bacterial Type Strains, Phase II (KMG-II): from individual species to whole genera.</title>
        <authorList>
            <person name="Goeker M."/>
        </authorList>
    </citation>
    <scope>NUCLEOTIDE SEQUENCE [LARGE SCALE GENOMIC DNA]</scope>
    <source>
        <strain evidence="2 3">ATCC 51348</strain>
    </source>
</reference>
<keyword evidence="3" id="KW-1185">Reference proteome</keyword>
<organism evidence="2 3">
    <name type="scientific">Metamycoplasma auris</name>
    <dbReference type="NCBI Taxonomy" id="51363"/>
    <lineage>
        <taxon>Bacteria</taxon>
        <taxon>Bacillati</taxon>
        <taxon>Mycoplasmatota</taxon>
        <taxon>Mycoplasmoidales</taxon>
        <taxon>Metamycoplasmataceae</taxon>
        <taxon>Metamycoplasma</taxon>
    </lineage>
</organism>
<protein>
    <submittedName>
        <fullName evidence="2">Uncharacterized protein</fullName>
    </submittedName>
</protein>